<evidence type="ECO:0000313" key="1">
    <source>
        <dbReference type="EMBL" id="OGY92855.1"/>
    </source>
</evidence>
<dbReference type="Gene3D" id="3.40.50.2000">
    <property type="entry name" value="Glycogen Phosphorylase B"/>
    <property type="match status" value="1"/>
</dbReference>
<dbReference type="Proteomes" id="UP000177349">
    <property type="component" value="Unassembled WGS sequence"/>
</dbReference>
<protein>
    <recommendedName>
        <fullName evidence="3">UDP-glucuronosyltransferase</fullName>
    </recommendedName>
</protein>
<dbReference type="EMBL" id="MHKN01000008">
    <property type="protein sequence ID" value="OGY92855.1"/>
    <property type="molecule type" value="Genomic_DNA"/>
</dbReference>
<reference evidence="1 2" key="1">
    <citation type="journal article" date="2016" name="Nat. Commun.">
        <title>Thousands of microbial genomes shed light on interconnected biogeochemical processes in an aquifer system.</title>
        <authorList>
            <person name="Anantharaman K."/>
            <person name="Brown C.T."/>
            <person name="Hug L.A."/>
            <person name="Sharon I."/>
            <person name="Castelle C.J."/>
            <person name="Probst A.J."/>
            <person name="Thomas B.C."/>
            <person name="Singh A."/>
            <person name="Wilkins M.J."/>
            <person name="Karaoz U."/>
            <person name="Brodie E.L."/>
            <person name="Williams K.H."/>
            <person name="Hubbard S.S."/>
            <person name="Banfield J.F."/>
        </authorList>
    </citation>
    <scope>NUCLEOTIDE SEQUENCE [LARGE SCALE GENOMIC DNA]</scope>
</reference>
<name>A0A1G2BUL6_9BACT</name>
<comment type="caution">
    <text evidence="1">The sequence shown here is derived from an EMBL/GenBank/DDBJ whole genome shotgun (WGS) entry which is preliminary data.</text>
</comment>
<dbReference type="Pfam" id="PF13528">
    <property type="entry name" value="Glyco_trans_1_3"/>
    <property type="match status" value="1"/>
</dbReference>
<accession>A0A1G2BUL6</accession>
<dbReference type="PANTHER" id="PTHR21015">
    <property type="entry name" value="UDP-N-ACETYLGLUCOSAMINE--N-ACETYLMURAMYL-(PENTAPEPTIDE) PYROPHOSPHORYL-UNDECAPRENOL N-ACETYLGLUCOSAMINE TRANSFERASE 1"/>
    <property type="match status" value="1"/>
</dbReference>
<evidence type="ECO:0008006" key="3">
    <source>
        <dbReference type="Google" id="ProtNLM"/>
    </source>
</evidence>
<organism evidence="1 2">
    <name type="scientific">Candidatus Komeilibacteria bacterium RIFCSPLOWO2_01_FULL_53_11</name>
    <dbReference type="NCBI Taxonomy" id="1798552"/>
    <lineage>
        <taxon>Bacteria</taxon>
        <taxon>Candidatus Komeiliibacteriota</taxon>
    </lineage>
</organism>
<dbReference type="SUPFAM" id="SSF53756">
    <property type="entry name" value="UDP-Glycosyltransferase/glycogen phosphorylase"/>
    <property type="match status" value="1"/>
</dbReference>
<dbReference type="PANTHER" id="PTHR21015:SF22">
    <property type="entry name" value="GLYCOSYLTRANSFERASE"/>
    <property type="match status" value="1"/>
</dbReference>
<gene>
    <name evidence="1" type="ORF">A3B31_01855</name>
</gene>
<proteinExistence type="predicted"/>
<dbReference type="GO" id="GO:0016757">
    <property type="term" value="F:glycosyltransferase activity"/>
    <property type="evidence" value="ECO:0007669"/>
    <property type="project" value="TreeGrafter"/>
</dbReference>
<evidence type="ECO:0000313" key="2">
    <source>
        <dbReference type="Proteomes" id="UP000177349"/>
    </source>
</evidence>
<dbReference type="AlphaFoldDB" id="A0A1G2BUL6"/>
<sequence length="358" mass="40769">MNIVYTVNGENMGHATRSSVVIEHLLSRGHRVSVFSSGPRPIEYLRAKFDSVAAVTGLHMVYRNNKVQRLRTAVRALSGFTRLRKDLTVIKSALADFHPEVVITDFDFHGEIISRLFRISIICIDNIQFLRYAKFPIETEDFLDYELNLMVARMMVPRADYFFITSFVNAEMRHRANGAQHIFFVPPPLRDRILATPRTIGDHVLVYQSSDSYDRMLPLLAQSGERFVIYNSRRTVKAQNLQYKDFDENSFIDDMASAKGVITNGGFNVITESLFFKKPILSIPIKNFFEQKLNAQLLQANGLGYWAPRLSKKTLGEFLSRVQSGHEDPPVVAFGNEILFTRLEAALDACHRLVRSGS</sequence>